<feature type="chain" id="PRO_5038851392" evidence="1">
    <location>
        <begin position="27"/>
        <end position="333"/>
    </location>
</feature>
<dbReference type="GO" id="GO:0016787">
    <property type="term" value="F:hydrolase activity"/>
    <property type="evidence" value="ECO:0007669"/>
    <property type="project" value="UniProtKB-KW"/>
</dbReference>
<dbReference type="InterPro" id="IPR003646">
    <property type="entry name" value="SH3-like_bac-type"/>
</dbReference>
<dbReference type="Pfam" id="PF08239">
    <property type="entry name" value="SH3_3"/>
    <property type="match status" value="1"/>
</dbReference>
<evidence type="ECO:0000313" key="4">
    <source>
        <dbReference type="Proteomes" id="UP000182624"/>
    </source>
</evidence>
<dbReference type="SMART" id="SM00287">
    <property type="entry name" value="SH3b"/>
    <property type="match status" value="1"/>
</dbReference>
<dbReference type="PROSITE" id="PS51781">
    <property type="entry name" value="SH3B"/>
    <property type="match status" value="1"/>
</dbReference>
<dbReference type="InterPro" id="IPR052354">
    <property type="entry name" value="Cell_Wall_Dynamics_Protein"/>
</dbReference>
<reference evidence="4" key="1">
    <citation type="submission" date="2016-10" db="EMBL/GenBank/DDBJ databases">
        <authorList>
            <person name="Varghese N."/>
            <person name="Submissions S."/>
        </authorList>
    </citation>
    <scope>NUCLEOTIDE SEQUENCE [LARGE SCALE GENOMIC DNA]</scope>
    <source>
        <strain evidence="4">P18</strain>
    </source>
</reference>
<dbReference type="OrthoDB" id="1976592at2"/>
<dbReference type="RefSeq" id="WP_143087506.1">
    <property type="nucleotide sequence ID" value="NZ_FOXO01000029.1"/>
</dbReference>
<keyword evidence="3" id="KW-0378">Hydrolase</keyword>
<evidence type="ECO:0000256" key="1">
    <source>
        <dbReference type="SAM" id="SignalP"/>
    </source>
</evidence>
<accession>A0A1I5X9E8</accession>
<protein>
    <submittedName>
        <fullName evidence="3">GDSL-like Lipase/Acylhydrolase</fullName>
    </submittedName>
</protein>
<feature type="signal peptide" evidence="1">
    <location>
        <begin position="1"/>
        <end position="26"/>
    </location>
</feature>
<sequence>MFKKKKNKNQIILGSFAAAFSVVALAGLIADKHIATVEAAQNENTLVAGEVLNVQIDEALGEDELAGAAVTETVDIVAATEASIEASSEEVIEEVRPYTVTVYESPLIMYAGATINVRSGAGTDYTKLGRITWGSELTVLGVTDNNWYEISYGDGTAFISGDYVTSELPSVPYLFVGDSRTVQLKNAVGTTDKAYVAKVGEGYSWFKNTALSEIQEYAGNGTTMIINFGVNDLANASKYISLINSYIDVWDAAGITVYYSSVTPVGNCNSVSNAQIESFNAQLQSELDPRIKWIDSYSYLTQTGFSTPDGLHYDKNTYKNLYSYYMSVVATDV</sequence>
<feature type="domain" description="SH3b" evidence="2">
    <location>
        <begin position="103"/>
        <end position="168"/>
    </location>
</feature>
<gene>
    <name evidence="3" type="ORF">SAMN04487928_12937</name>
</gene>
<dbReference type="PANTHER" id="PTHR34408:SF1">
    <property type="entry name" value="GLYCOSYL HYDROLASE FAMILY 19 DOMAIN-CONTAINING PROTEIN HI_1415"/>
    <property type="match status" value="1"/>
</dbReference>
<dbReference type="AlphaFoldDB" id="A0A1I5X9E8"/>
<keyword evidence="1" id="KW-0732">Signal</keyword>
<dbReference type="Proteomes" id="UP000182624">
    <property type="component" value="Unassembled WGS sequence"/>
</dbReference>
<dbReference type="PANTHER" id="PTHR34408">
    <property type="entry name" value="FAMILY PROTEIN, PUTATIVE-RELATED"/>
    <property type="match status" value="1"/>
</dbReference>
<evidence type="ECO:0000259" key="2">
    <source>
        <dbReference type="PROSITE" id="PS51781"/>
    </source>
</evidence>
<dbReference type="InterPro" id="IPR036514">
    <property type="entry name" value="SGNH_hydro_sf"/>
</dbReference>
<dbReference type="SUPFAM" id="SSF52266">
    <property type="entry name" value="SGNH hydrolase"/>
    <property type="match status" value="1"/>
</dbReference>
<name>A0A1I5X9E8_9FIRM</name>
<dbReference type="Gene3D" id="2.30.30.40">
    <property type="entry name" value="SH3 Domains"/>
    <property type="match status" value="1"/>
</dbReference>
<proteinExistence type="predicted"/>
<organism evidence="3 4">
    <name type="scientific">Butyrivibrio proteoclasticus</name>
    <dbReference type="NCBI Taxonomy" id="43305"/>
    <lineage>
        <taxon>Bacteria</taxon>
        <taxon>Bacillati</taxon>
        <taxon>Bacillota</taxon>
        <taxon>Clostridia</taxon>
        <taxon>Lachnospirales</taxon>
        <taxon>Lachnospiraceae</taxon>
        <taxon>Butyrivibrio</taxon>
    </lineage>
</organism>
<dbReference type="EMBL" id="FOXO01000029">
    <property type="protein sequence ID" value="SFQ28466.1"/>
    <property type="molecule type" value="Genomic_DNA"/>
</dbReference>
<dbReference type="Gene3D" id="3.40.50.1110">
    <property type="entry name" value="SGNH hydrolase"/>
    <property type="match status" value="1"/>
</dbReference>
<evidence type="ECO:0000313" key="3">
    <source>
        <dbReference type="EMBL" id="SFQ28466.1"/>
    </source>
</evidence>
<keyword evidence="4" id="KW-1185">Reference proteome</keyword>